<dbReference type="AlphaFoldDB" id="A0A5C3QGL9"/>
<dbReference type="EMBL" id="ML178829">
    <property type="protein sequence ID" value="TFL00398.1"/>
    <property type="molecule type" value="Genomic_DNA"/>
</dbReference>
<accession>A0A5C3QGL9</accession>
<feature type="region of interest" description="Disordered" evidence="1">
    <location>
        <begin position="170"/>
        <end position="246"/>
    </location>
</feature>
<feature type="compositionally biased region" description="Acidic residues" evidence="1">
    <location>
        <begin position="328"/>
        <end position="341"/>
    </location>
</feature>
<gene>
    <name evidence="2" type="ORF">BDV98DRAFT_594174</name>
</gene>
<evidence type="ECO:0000256" key="1">
    <source>
        <dbReference type="SAM" id="MobiDB-lite"/>
    </source>
</evidence>
<evidence type="ECO:0000313" key="2">
    <source>
        <dbReference type="EMBL" id="TFL00398.1"/>
    </source>
</evidence>
<organism evidence="2 3">
    <name type="scientific">Pterulicium gracile</name>
    <dbReference type="NCBI Taxonomy" id="1884261"/>
    <lineage>
        <taxon>Eukaryota</taxon>
        <taxon>Fungi</taxon>
        <taxon>Dikarya</taxon>
        <taxon>Basidiomycota</taxon>
        <taxon>Agaricomycotina</taxon>
        <taxon>Agaricomycetes</taxon>
        <taxon>Agaricomycetidae</taxon>
        <taxon>Agaricales</taxon>
        <taxon>Pleurotineae</taxon>
        <taxon>Pterulaceae</taxon>
        <taxon>Pterulicium</taxon>
    </lineage>
</organism>
<feature type="compositionally biased region" description="Low complexity" evidence="1">
    <location>
        <begin position="436"/>
        <end position="450"/>
    </location>
</feature>
<keyword evidence="3" id="KW-1185">Reference proteome</keyword>
<name>A0A5C3QGL9_9AGAR</name>
<feature type="compositionally biased region" description="Basic and acidic residues" evidence="1">
    <location>
        <begin position="170"/>
        <end position="183"/>
    </location>
</feature>
<dbReference type="Proteomes" id="UP000305067">
    <property type="component" value="Unassembled WGS sequence"/>
</dbReference>
<sequence length="525" mass="57741">MIQGTPRLPGTDDAYKNKPPEYIPTFDQLALQVYCFLFEAKALLLRPSLWLTTRDKDKAQELLGAYDIVKRSASQAIRTLQAFPSNERVYVILTTGCHFCLFGAVGAEMPSIVGYTNIFRHALKLRRQELLNFHAGTTIFGAPRMDMFEVDEGVNFDDHLEHKAATKIFLEHARNPRPSERDNSTYSPSSTIRSSSVPEMLAIPTPALTTSTRTPTTPSADSFSPSAARARKRPRTQLNDGYAEFTPSLDGGRFDLRPSAGVDRGWRVADSEDAPGSMVVDDGSSEGEDKDETMRDSREDLSEDEFFFLAGRPSQHPPQSEGNFSEREELEEVEEEDEEVEVVVVVVEEGAAVADMHRDEDEVDDGDNDAEDDDDSSSEDELDCLPRPSIAASVRPNERFPVALKASILPSQLILHFVTPALRAQVNRPRSRLAFSPTASVSAAAGPSSSRRTMTNPTPVQSEHSADGTSEHFQTRESSPPPVQYGAITRSTAPSESPSLKLPKRSSKPRGVGRYTESPIPGPGQ</sequence>
<feature type="compositionally biased region" description="Low complexity" evidence="1">
    <location>
        <begin position="204"/>
        <end position="228"/>
    </location>
</feature>
<feature type="region of interest" description="Disordered" evidence="1">
    <location>
        <begin position="431"/>
        <end position="525"/>
    </location>
</feature>
<proteinExistence type="predicted"/>
<feature type="compositionally biased region" description="Acidic residues" evidence="1">
    <location>
        <begin position="361"/>
        <end position="383"/>
    </location>
</feature>
<feature type="compositionally biased region" description="Low complexity" evidence="1">
    <location>
        <begin position="184"/>
        <end position="196"/>
    </location>
</feature>
<feature type="region of interest" description="Disordered" evidence="1">
    <location>
        <begin position="267"/>
        <end position="395"/>
    </location>
</feature>
<feature type="compositionally biased region" description="Basic and acidic residues" evidence="1">
    <location>
        <begin position="464"/>
        <end position="475"/>
    </location>
</feature>
<evidence type="ECO:0000313" key="3">
    <source>
        <dbReference type="Proteomes" id="UP000305067"/>
    </source>
</evidence>
<protein>
    <submittedName>
        <fullName evidence="2">Uncharacterized protein</fullName>
    </submittedName>
</protein>
<feature type="compositionally biased region" description="Polar residues" evidence="1">
    <location>
        <begin position="451"/>
        <end position="463"/>
    </location>
</feature>
<reference evidence="2 3" key="1">
    <citation type="journal article" date="2019" name="Nat. Ecol. Evol.">
        <title>Megaphylogeny resolves global patterns of mushroom evolution.</title>
        <authorList>
            <person name="Varga T."/>
            <person name="Krizsan K."/>
            <person name="Foldi C."/>
            <person name="Dima B."/>
            <person name="Sanchez-Garcia M."/>
            <person name="Sanchez-Ramirez S."/>
            <person name="Szollosi G.J."/>
            <person name="Szarkandi J.G."/>
            <person name="Papp V."/>
            <person name="Albert L."/>
            <person name="Andreopoulos W."/>
            <person name="Angelini C."/>
            <person name="Antonin V."/>
            <person name="Barry K.W."/>
            <person name="Bougher N.L."/>
            <person name="Buchanan P."/>
            <person name="Buyck B."/>
            <person name="Bense V."/>
            <person name="Catcheside P."/>
            <person name="Chovatia M."/>
            <person name="Cooper J."/>
            <person name="Damon W."/>
            <person name="Desjardin D."/>
            <person name="Finy P."/>
            <person name="Geml J."/>
            <person name="Haridas S."/>
            <person name="Hughes K."/>
            <person name="Justo A."/>
            <person name="Karasinski D."/>
            <person name="Kautmanova I."/>
            <person name="Kiss B."/>
            <person name="Kocsube S."/>
            <person name="Kotiranta H."/>
            <person name="LaButti K.M."/>
            <person name="Lechner B.E."/>
            <person name="Liimatainen K."/>
            <person name="Lipzen A."/>
            <person name="Lukacs Z."/>
            <person name="Mihaltcheva S."/>
            <person name="Morgado L.N."/>
            <person name="Niskanen T."/>
            <person name="Noordeloos M.E."/>
            <person name="Ohm R.A."/>
            <person name="Ortiz-Santana B."/>
            <person name="Ovrebo C."/>
            <person name="Racz N."/>
            <person name="Riley R."/>
            <person name="Savchenko A."/>
            <person name="Shiryaev A."/>
            <person name="Soop K."/>
            <person name="Spirin V."/>
            <person name="Szebenyi C."/>
            <person name="Tomsovsky M."/>
            <person name="Tulloss R.E."/>
            <person name="Uehling J."/>
            <person name="Grigoriev I.V."/>
            <person name="Vagvolgyi C."/>
            <person name="Papp T."/>
            <person name="Martin F.M."/>
            <person name="Miettinen O."/>
            <person name="Hibbett D.S."/>
            <person name="Nagy L.G."/>
        </authorList>
    </citation>
    <scope>NUCLEOTIDE SEQUENCE [LARGE SCALE GENOMIC DNA]</scope>
    <source>
        <strain evidence="2 3">CBS 309.79</strain>
    </source>
</reference>